<protein>
    <submittedName>
        <fullName evidence="1">Uncharacterized protein</fullName>
    </submittedName>
</protein>
<dbReference type="EMBL" id="FOMT01000001">
    <property type="protein sequence ID" value="SFD83115.1"/>
    <property type="molecule type" value="Genomic_DNA"/>
</dbReference>
<proteinExistence type="predicted"/>
<gene>
    <name evidence="1" type="ORF">SAMN05216378_1631</name>
</gene>
<dbReference type="Proteomes" id="UP000198855">
    <property type="component" value="Unassembled WGS sequence"/>
</dbReference>
<reference evidence="2" key="1">
    <citation type="submission" date="2016-10" db="EMBL/GenBank/DDBJ databases">
        <authorList>
            <person name="Varghese N."/>
            <person name="Submissions S."/>
        </authorList>
    </citation>
    <scope>NUCLEOTIDE SEQUENCE [LARGE SCALE GENOMIC DNA]</scope>
    <source>
        <strain evidence="2">CGMCC 1.10784</strain>
    </source>
</reference>
<dbReference type="AlphaFoldDB" id="A0A1I1VJX5"/>
<accession>A0A1I1VJX5</accession>
<name>A0A1I1VJX5_9BACL</name>
<sequence length="53" mass="6018">MNLFDRLFGSKPKKTPVKIVRKVKHSDKPALTNAKHGTVILRGKIEDDYNLAK</sequence>
<evidence type="ECO:0000313" key="1">
    <source>
        <dbReference type="EMBL" id="SFD83115.1"/>
    </source>
</evidence>
<evidence type="ECO:0000313" key="2">
    <source>
        <dbReference type="Proteomes" id="UP000198855"/>
    </source>
</evidence>
<organism evidence="1 2">
    <name type="scientific">Paenibacillus catalpae</name>
    <dbReference type="NCBI Taxonomy" id="1045775"/>
    <lineage>
        <taxon>Bacteria</taxon>
        <taxon>Bacillati</taxon>
        <taxon>Bacillota</taxon>
        <taxon>Bacilli</taxon>
        <taxon>Bacillales</taxon>
        <taxon>Paenibacillaceae</taxon>
        <taxon>Paenibacillus</taxon>
    </lineage>
</organism>
<keyword evidence="2" id="KW-1185">Reference proteome</keyword>
<dbReference type="STRING" id="1045775.SAMN05216378_1631"/>
<dbReference type="RefSeq" id="WP_175532771.1">
    <property type="nucleotide sequence ID" value="NZ_FOMT01000001.1"/>
</dbReference>